<keyword evidence="4" id="KW-1185">Reference proteome</keyword>
<evidence type="ECO:0000313" key="3">
    <source>
        <dbReference type="EMBL" id="ATQ70727.1"/>
    </source>
</evidence>
<evidence type="ECO:0000256" key="1">
    <source>
        <dbReference type="SAM" id="Phobius"/>
    </source>
</evidence>
<dbReference type="Pfam" id="PF10881">
    <property type="entry name" value="DUF2726"/>
    <property type="match status" value="1"/>
</dbReference>
<dbReference type="InterPro" id="IPR024402">
    <property type="entry name" value="DUF2726"/>
</dbReference>
<name>A0A2D2D6U4_METT3</name>
<keyword evidence="1" id="KW-0812">Transmembrane</keyword>
<reference evidence="4" key="1">
    <citation type="submission" date="2017-10" db="EMBL/GenBank/DDBJ databases">
        <title>Completed PacBio SMRT sequence of Methylosinus trichosporium OB3b reveals presence of a third large plasmid.</title>
        <authorList>
            <person name="Charles T.C."/>
            <person name="Lynch M.D.J."/>
            <person name="Heil J.R."/>
            <person name="Cheng J."/>
        </authorList>
    </citation>
    <scope>NUCLEOTIDE SEQUENCE [LARGE SCALE GENOMIC DNA]</scope>
    <source>
        <strain evidence="4">OB3b</strain>
        <plasmid evidence="4">pob3b2</plasmid>
    </source>
</reference>
<evidence type="ECO:0000313" key="4">
    <source>
        <dbReference type="Proteomes" id="UP000230709"/>
    </source>
</evidence>
<dbReference type="AlphaFoldDB" id="A0A2D2D6U4"/>
<dbReference type="EMBL" id="CP023739">
    <property type="protein sequence ID" value="ATQ70727.1"/>
    <property type="molecule type" value="Genomic_DNA"/>
</dbReference>
<accession>A0A2D2D6U4</accession>
<keyword evidence="1" id="KW-0472">Membrane</keyword>
<dbReference type="Proteomes" id="UP000230709">
    <property type="component" value="Plasmid pOB3b2"/>
</dbReference>
<evidence type="ECO:0000259" key="2">
    <source>
        <dbReference type="Pfam" id="PF10881"/>
    </source>
</evidence>
<keyword evidence="3" id="KW-0614">Plasmid</keyword>
<sequence>MGAPKGDAMNGDRGAGISNFIEGISGGNGALLVALSVLLLALLAFIALVDRRPAYRRGRFLTANEKRFLSVLDEAVGEGFRVFAQVRLAELVDVDLRVRNSKRRAAMNKVFGKSIDFVICNSTTLEPVAAIELDDRTHALPHRRERDIFVDAVFGEIGIPLLRARARRAYSVAMLEPMLREAGVVRMARPDLRSIERG</sequence>
<organism evidence="3 4">
    <name type="scientific">Methylosinus trichosporium (strain ATCC 35070 / NCIMB 11131 / UNIQEM 75 / OB3b)</name>
    <dbReference type="NCBI Taxonomy" id="595536"/>
    <lineage>
        <taxon>Bacteria</taxon>
        <taxon>Pseudomonadati</taxon>
        <taxon>Pseudomonadota</taxon>
        <taxon>Alphaproteobacteria</taxon>
        <taxon>Hyphomicrobiales</taxon>
        <taxon>Methylocystaceae</taxon>
        <taxon>Methylosinus</taxon>
    </lineage>
</organism>
<gene>
    <name evidence="3" type="ORF">CQW49_22330</name>
</gene>
<dbReference type="KEGG" id="mtw:CQW49_22330"/>
<feature type="transmembrane region" description="Helical" evidence="1">
    <location>
        <begin position="29"/>
        <end position="49"/>
    </location>
</feature>
<geneLocation type="plasmid" evidence="4">
    <name>pob3b2</name>
</geneLocation>
<keyword evidence="1" id="KW-1133">Transmembrane helix</keyword>
<feature type="domain" description="DUF2726" evidence="2">
    <location>
        <begin position="61"/>
        <end position="175"/>
    </location>
</feature>
<protein>
    <recommendedName>
        <fullName evidence="2">DUF2726 domain-containing protein</fullName>
    </recommendedName>
</protein>
<proteinExistence type="predicted"/>